<comment type="similarity">
    <text evidence="1">Belongs to the ComF/GntX family.</text>
</comment>
<evidence type="ECO:0000313" key="2">
    <source>
        <dbReference type="EMBL" id="UUX32939.1"/>
    </source>
</evidence>
<name>A0ABY5P2Z9_9LACT</name>
<sequence length="188" mass="21812">MDDKTNKYTYCYDCFRWLQTYPEAILAHQAIFQYDEVFSEWLSRLKYHGDVRLAKIMVDTLSEIYLQYEDYAWIILPSSPESIHERGFHSTAILLMEAGIAFSEPFDYIGDGRKQAKKARDERIQLGQSFQIKSDFVFNQSKYLIFDDVYTTGATLLQAKNLLRLALIAGESDALVESLTLAHHQMLD</sequence>
<dbReference type="Proteomes" id="UP001315967">
    <property type="component" value="Chromosome"/>
</dbReference>
<dbReference type="SUPFAM" id="SSF53271">
    <property type="entry name" value="PRTase-like"/>
    <property type="match status" value="1"/>
</dbReference>
<evidence type="ECO:0008006" key="4">
    <source>
        <dbReference type="Google" id="ProtNLM"/>
    </source>
</evidence>
<accession>A0ABY5P2Z9</accession>
<dbReference type="RefSeq" id="WP_313792443.1">
    <property type="nucleotide sequence ID" value="NZ_CP102453.1"/>
</dbReference>
<protein>
    <recommendedName>
        <fullName evidence="4">ComF family protein</fullName>
    </recommendedName>
</protein>
<proteinExistence type="inferred from homology"/>
<dbReference type="EMBL" id="CP102453">
    <property type="protein sequence ID" value="UUX32939.1"/>
    <property type="molecule type" value="Genomic_DNA"/>
</dbReference>
<evidence type="ECO:0000313" key="3">
    <source>
        <dbReference type="Proteomes" id="UP001315967"/>
    </source>
</evidence>
<dbReference type="InterPro" id="IPR029057">
    <property type="entry name" value="PRTase-like"/>
</dbReference>
<dbReference type="Gene3D" id="3.40.50.2020">
    <property type="match status" value="1"/>
</dbReference>
<organism evidence="2 3">
    <name type="scientific">Fundicoccus culcitae</name>
    <dbReference type="NCBI Taxonomy" id="2969821"/>
    <lineage>
        <taxon>Bacteria</taxon>
        <taxon>Bacillati</taxon>
        <taxon>Bacillota</taxon>
        <taxon>Bacilli</taxon>
        <taxon>Lactobacillales</taxon>
        <taxon>Aerococcaceae</taxon>
        <taxon>Fundicoccus</taxon>
    </lineage>
</organism>
<dbReference type="InterPro" id="IPR051910">
    <property type="entry name" value="ComF/GntX_DNA_util-trans"/>
</dbReference>
<gene>
    <name evidence="2" type="ORF">NRE15_08405</name>
</gene>
<keyword evidence="3" id="KW-1185">Reference proteome</keyword>
<dbReference type="PANTHER" id="PTHR47505">
    <property type="entry name" value="DNA UTILIZATION PROTEIN YHGH"/>
    <property type="match status" value="1"/>
</dbReference>
<dbReference type="InterPro" id="IPR000836">
    <property type="entry name" value="PRTase_dom"/>
</dbReference>
<reference evidence="2 3" key="1">
    <citation type="submission" date="2022-08" db="EMBL/GenBank/DDBJ databases">
        <title>Aerococcaceae sp. nov isolated from spoiled eye mask.</title>
        <authorList>
            <person name="Zhou G."/>
            <person name="Xie X.-B."/>
            <person name="Shi Q.-S."/>
            <person name="Wang Y.-S."/>
            <person name="Wen X."/>
            <person name="Peng H."/>
            <person name="Yang X.-J."/>
            <person name="Tao H.-B."/>
            <person name="Huang X.-M."/>
        </authorList>
    </citation>
    <scope>NUCLEOTIDE SEQUENCE [LARGE SCALE GENOMIC DNA]</scope>
    <source>
        <strain evidence="3">DM20194951</strain>
    </source>
</reference>
<dbReference type="PANTHER" id="PTHR47505:SF1">
    <property type="entry name" value="DNA UTILIZATION PROTEIN YHGH"/>
    <property type="match status" value="1"/>
</dbReference>
<evidence type="ECO:0000256" key="1">
    <source>
        <dbReference type="ARBA" id="ARBA00008007"/>
    </source>
</evidence>
<dbReference type="CDD" id="cd06223">
    <property type="entry name" value="PRTases_typeI"/>
    <property type="match status" value="1"/>
</dbReference>